<accession>A0AAD4QZS6</accession>
<reference evidence="1" key="1">
    <citation type="submission" date="2022-01" db="EMBL/GenBank/DDBJ databases">
        <title>Genome Sequence Resource for Two Populations of Ditylenchus destructor, the Migratory Endoparasitic Phytonematode.</title>
        <authorList>
            <person name="Zhang H."/>
            <person name="Lin R."/>
            <person name="Xie B."/>
        </authorList>
    </citation>
    <scope>NUCLEOTIDE SEQUENCE</scope>
    <source>
        <strain evidence="1">BazhouSP</strain>
    </source>
</reference>
<dbReference type="EMBL" id="JAKKPZ010000049">
    <property type="protein sequence ID" value="KAI1706262.1"/>
    <property type="molecule type" value="Genomic_DNA"/>
</dbReference>
<protein>
    <submittedName>
        <fullName evidence="1">Uncharacterized protein</fullName>
    </submittedName>
</protein>
<proteinExistence type="predicted"/>
<keyword evidence="2" id="KW-1185">Reference proteome</keyword>
<name>A0AAD4QZS6_9BILA</name>
<dbReference type="AlphaFoldDB" id="A0AAD4QZS6"/>
<organism evidence="1 2">
    <name type="scientific">Ditylenchus destructor</name>
    <dbReference type="NCBI Taxonomy" id="166010"/>
    <lineage>
        <taxon>Eukaryota</taxon>
        <taxon>Metazoa</taxon>
        <taxon>Ecdysozoa</taxon>
        <taxon>Nematoda</taxon>
        <taxon>Chromadorea</taxon>
        <taxon>Rhabditida</taxon>
        <taxon>Tylenchina</taxon>
        <taxon>Tylenchomorpha</taxon>
        <taxon>Sphaerularioidea</taxon>
        <taxon>Anguinidae</taxon>
        <taxon>Anguininae</taxon>
        <taxon>Ditylenchus</taxon>
    </lineage>
</organism>
<comment type="caution">
    <text evidence="1">The sequence shown here is derived from an EMBL/GenBank/DDBJ whole genome shotgun (WGS) entry which is preliminary data.</text>
</comment>
<gene>
    <name evidence="1" type="ORF">DdX_13103</name>
</gene>
<sequence>MTHLGFDFSLADKEINPAIVIRTNQALQTKTSRKTDPGKCIQDKPCPHQDPLHAWHNLRKKVQRIGTISQMSSRKHKLAAKRASQLRTTLSLICSLGWLGGDTLALLLQSQEVPFAIAAGDMTAG</sequence>
<dbReference type="Proteomes" id="UP001201812">
    <property type="component" value="Unassembled WGS sequence"/>
</dbReference>
<evidence type="ECO:0000313" key="2">
    <source>
        <dbReference type="Proteomes" id="UP001201812"/>
    </source>
</evidence>
<evidence type="ECO:0000313" key="1">
    <source>
        <dbReference type="EMBL" id="KAI1706262.1"/>
    </source>
</evidence>